<evidence type="ECO:0000313" key="4">
    <source>
        <dbReference type="Proteomes" id="UP000053923"/>
    </source>
</evidence>
<dbReference type="OrthoDB" id="4570646at2"/>
<evidence type="ECO:0000313" key="3">
    <source>
        <dbReference type="EMBL" id="KUL21546.1"/>
    </source>
</evidence>
<evidence type="ECO:0000256" key="1">
    <source>
        <dbReference type="SAM" id="MobiDB-lite"/>
    </source>
</evidence>
<comment type="caution">
    <text evidence="3">The sequence shown here is derived from an EMBL/GenBank/DDBJ whole genome shotgun (WGS) entry which is preliminary data.</text>
</comment>
<proteinExistence type="predicted"/>
<dbReference type="AlphaFoldDB" id="A0A101J7L3"/>
<dbReference type="Pfam" id="PF04149">
    <property type="entry name" value="DUF397"/>
    <property type="match status" value="1"/>
</dbReference>
<evidence type="ECO:0000259" key="2">
    <source>
        <dbReference type="Pfam" id="PF04149"/>
    </source>
</evidence>
<reference evidence="4" key="1">
    <citation type="submission" date="2015-10" db="EMBL/GenBank/DDBJ databases">
        <authorList>
            <person name="Ju K.-S."/>
            <person name="Doroghazi J.R."/>
            <person name="Metcalf W.W."/>
        </authorList>
    </citation>
    <scope>NUCLEOTIDE SEQUENCE [LARGE SCALE GENOMIC DNA]</scope>
    <source>
        <strain evidence="4">NRRL 3151</strain>
    </source>
</reference>
<feature type="domain" description="DUF397" evidence="2">
    <location>
        <begin position="9"/>
        <end position="65"/>
    </location>
</feature>
<feature type="region of interest" description="Disordered" evidence="1">
    <location>
        <begin position="1"/>
        <end position="21"/>
    </location>
</feature>
<dbReference type="EMBL" id="LLZG01000407">
    <property type="protein sequence ID" value="KUL21546.1"/>
    <property type="molecule type" value="Genomic_DNA"/>
</dbReference>
<dbReference type="InterPro" id="IPR007278">
    <property type="entry name" value="DUF397"/>
</dbReference>
<protein>
    <submittedName>
        <fullName evidence="3">Toxin</fullName>
    </submittedName>
</protein>
<gene>
    <name evidence="3" type="ORF">ADL12_44530</name>
</gene>
<name>A0A101J7L3_9ACTN</name>
<organism evidence="3 4">
    <name type="scientific">Streptomyces regalis</name>
    <dbReference type="NCBI Taxonomy" id="68262"/>
    <lineage>
        <taxon>Bacteria</taxon>
        <taxon>Bacillati</taxon>
        <taxon>Actinomycetota</taxon>
        <taxon>Actinomycetes</taxon>
        <taxon>Kitasatosporales</taxon>
        <taxon>Streptomycetaceae</taxon>
        <taxon>Streptomyces</taxon>
    </lineage>
</organism>
<sequence length="65" mass="6947">MREYDLSNARWRKSSYSGGSGGEACVEVADGIPGTVPVRDTKLAPDSPILLIPAHAWTGFLTSLK</sequence>
<keyword evidence="4" id="KW-1185">Reference proteome</keyword>
<dbReference type="Proteomes" id="UP000053923">
    <property type="component" value="Unassembled WGS sequence"/>
</dbReference>
<accession>A0A101J7L3</accession>
<dbReference type="RefSeq" id="WP_062714292.1">
    <property type="nucleotide sequence ID" value="NZ_LLZG01000407.1"/>
</dbReference>